<keyword evidence="1 4" id="KW-0349">Heme</keyword>
<protein>
    <recommendedName>
        <fullName evidence="5">Cytochrome c domain-containing protein</fullName>
    </recommendedName>
</protein>
<dbReference type="SUPFAM" id="SSF46626">
    <property type="entry name" value="Cytochrome c"/>
    <property type="match status" value="1"/>
</dbReference>
<evidence type="ECO:0000256" key="3">
    <source>
        <dbReference type="ARBA" id="ARBA00023004"/>
    </source>
</evidence>
<sequence length="140" mass="15895">MKRLLKMTFLGVVTLASVSNGAQKSALDAKTLFERKCAMCHITRRPTPEMKKSLVAPPIMGVMHHIKDHGLDENEAVKFITDYVLHPSKEKALCEAQGIERFGLMPSQQGNVTEKELEAIARYIYRNFPPKGFRHRGMQR</sequence>
<gene>
    <name evidence="6" type="ORF">HCR_02420</name>
</gene>
<evidence type="ECO:0000256" key="1">
    <source>
        <dbReference type="ARBA" id="ARBA00022617"/>
    </source>
</evidence>
<dbReference type="RefSeq" id="WP_286337144.1">
    <property type="nucleotide sequence ID" value="NZ_AP027370.1"/>
</dbReference>
<keyword evidence="7" id="KW-1185">Reference proteome</keyword>
<accession>A0ABN6WS11</accession>
<dbReference type="Gene3D" id="1.10.760.10">
    <property type="entry name" value="Cytochrome c-like domain"/>
    <property type="match status" value="1"/>
</dbReference>
<evidence type="ECO:0000313" key="6">
    <source>
        <dbReference type="EMBL" id="BDY11930.1"/>
    </source>
</evidence>
<dbReference type="Proteomes" id="UP001321445">
    <property type="component" value="Chromosome"/>
</dbReference>
<evidence type="ECO:0000256" key="4">
    <source>
        <dbReference type="PROSITE-ProRule" id="PRU00433"/>
    </source>
</evidence>
<keyword evidence="2 4" id="KW-0479">Metal-binding</keyword>
<proteinExistence type="predicted"/>
<dbReference type="InterPro" id="IPR009056">
    <property type="entry name" value="Cyt_c-like_dom"/>
</dbReference>
<name>A0ABN6WS11_9BACT</name>
<reference evidence="6 7" key="1">
    <citation type="submission" date="2023-03" db="EMBL/GenBank/DDBJ databases">
        <title>Description of Hydrogenimonas sp. ISO32.</title>
        <authorList>
            <person name="Mino S."/>
            <person name="Fukazawa S."/>
            <person name="Sawabe T."/>
        </authorList>
    </citation>
    <scope>NUCLEOTIDE SEQUENCE [LARGE SCALE GENOMIC DNA]</scope>
    <source>
        <strain evidence="6 7">ISO32</strain>
    </source>
</reference>
<evidence type="ECO:0000313" key="7">
    <source>
        <dbReference type="Proteomes" id="UP001321445"/>
    </source>
</evidence>
<keyword evidence="3 4" id="KW-0408">Iron</keyword>
<dbReference type="Pfam" id="PF13442">
    <property type="entry name" value="Cytochrome_CBB3"/>
    <property type="match status" value="1"/>
</dbReference>
<dbReference type="EMBL" id="AP027370">
    <property type="protein sequence ID" value="BDY11930.1"/>
    <property type="molecule type" value="Genomic_DNA"/>
</dbReference>
<feature type="domain" description="Cytochrome c" evidence="5">
    <location>
        <begin position="24"/>
        <end position="128"/>
    </location>
</feature>
<evidence type="ECO:0000259" key="5">
    <source>
        <dbReference type="PROSITE" id="PS51007"/>
    </source>
</evidence>
<evidence type="ECO:0000256" key="2">
    <source>
        <dbReference type="ARBA" id="ARBA00022723"/>
    </source>
</evidence>
<organism evidence="6 7">
    <name type="scientific">Hydrogenimonas cancrithermarum</name>
    <dbReference type="NCBI Taxonomy" id="2993563"/>
    <lineage>
        <taxon>Bacteria</taxon>
        <taxon>Pseudomonadati</taxon>
        <taxon>Campylobacterota</taxon>
        <taxon>Epsilonproteobacteria</taxon>
        <taxon>Campylobacterales</taxon>
        <taxon>Hydrogenimonadaceae</taxon>
        <taxon>Hydrogenimonas</taxon>
    </lineage>
</organism>
<dbReference type="InterPro" id="IPR036909">
    <property type="entry name" value="Cyt_c-like_dom_sf"/>
</dbReference>
<dbReference type="PROSITE" id="PS51007">
    <property type="entry name" value="CYTC"/>
    <property type="match status" value="1"/>
</dbReference>